<keyword evidence="3" id="KW-1185">Reference proteome</keyword>
<feature type="region of interest" description="Disordered" evidence="1">
    <location>
        <begin position="1219"/>
        <end position="1256"/>
    </location>
</feature>
<feature type="compositionally biased region" description="Low complexity" evidence="1">
    <location>
        <begin position="47"/>
        <end position="69"/>
    </location>
</feature>
<feature type="compositionally biased region" description="Acidic residues" evidence="1">
    <location>
        <begin position="1224"/>
        <end position="1242"/>
    </location>
</feature>
<sequence>MPTVPAETGAFRGPGRVLGRTSGSRSKSGDSNSSPGHYNLRPRRNISASSVKSARGSGSSAGDHNAATDSTDDPNDDDYVENAGSRRASLDSETTHTAVVMSDNIGTDGIRRVEMQLPTSPKPVTVVLPQANDKKTGQQRGKRQTTSKSSRGQGRKRGKTIKQATSGTTLSENVLPPEVHLPKTLPSPKLPTPESDGHPLTPVSKEAPPITFRRSLFATVEDIEDIDPKSFKYLEMLDMNTVSVANDDVQTPIPDLLTPELQKEDLHDDIQDGDDSDVYGENWYGEDLFEDMELEEPAEQHLSDAIDRTTAHTYRGNEQLSVGERLEQALAYLTSEYAMTNPQRHQRTIDLEAYLNFLQGVEKSDEDEGEDNHTYAGVDGSLLEALALAEAEEAKAVANDKASRPNAEDDRASILEQPPVIYGANTRRLLEEVRRRLEAFRDLHKNDHEHDVRFSQPVPIPSSVSSGAAVQSLSLQALLQTCGRLSFAGRLISNIQAAQFGSSPRRLTGHTELGSPQDASTEQNETHPYTVQMARYRRLRQHWMQEARSVAEQVHGDTPGWVTLPPFEGAFSQGYSSIQLDDDSDGTSGTIIPRQPLPASMEQDRRLLTLLRSLGRLLPQRMDVAPRPLLEEVHRYIEQGLRGDTLPDASLQLRDGYDYHGRQRSATAQRPSKIRRINETEARWLHFLLSDSTNEALALPLPAGPHLEEDTSIEPADTEAVKEKTLEEGSRELYHVFARRLQALLNDRSSRGVGGLLFHTAETQVPVTTLVHVLNSQSGNGTTMTKTQFSVYDALHFLSRLSSAGRCRFIHHPFEQAHGFVQRPRLTIHPEHRIHPSWMMRIASKDTDAQDDADTAIGAPQRDYDVDTSWAESIACGRAAEGIPLSADVRTFFCALAFRYGRTLRELELVERPQWDQYLQEAEGGEDGRHEAMRASLRTWHRTYEALLLQHGVRQEAKASGIPASLVEVVRLADPETFAKRNSAGGHGLTEKDARVIISKRLLAEAASGQMTPDRKGLWDWASPAIIGQAPSYFHMDRWPLHLQSRETAARVADEARIALDPDVLWDPASEDPASAKYMWLFSGPGYGYQRTKETHPRYLLGDTALQRQVLVQDLTRRVAAEAGIAMEDDDDEREREGRGFWGWLGSKMSFRKRKRYETRDEDEDVESGDEDRDEGPRKKPRTIIFRQTPLPEVTGITKSVDWVSPVVRAMYGSADVYWSEYGGEGDEDRGEDGEDDEDGEDGSIVIEDTDRFAML</sequence>
<dbReference type="Proteomes" id="UP001642406">
    <property type="component" value="Unassembled WGS sequence"/>
</dbReference>
<reference evidence="2 3" key="1">
    <citation type="submission" date="2024-01" db="EMBL/GenBank/DDBJ databases">
        <authorList>
            <person name="Allen C."/>
            <person name="Tagirdzhanova G."/>
        </authorList>
    </citation>
    <scope>NUCLEOTIDE SEQUENCE [LARGE SCALE GENOMIC DNA]</scope>
</reference>
<gene>
    <name evidence="2" type="ORF">SBRCBS47491_000089</name>
</gene>
<feature type="region of interest" description="Disordered" evidence="1">
    <location>
        <begin position="1"/>
        <end position="103"/>
    </location>
</feature>
<protein>
    <submittedName>
        <fullName evidence="2">Uncharacterized protein</fullName>
    </submittedName>
</protein>
<feature type="compositionally biased region" description="Low complexity" evidence="1">
    <location>
        <begin position="19"/>
        <end position="36"/>
    </location>
</feature>
<proteinExistence type="predicted"/>
<comment type="caution">
    <text evidence="2">The sequence shown here is derived from an EMBL/GenBank/DDBJ whole genome shotgun (WGS) entry which is preliminary data.</text>
</comment>
<accession>A0ABP0AKT9</accession>
<feature type="region of interest" description="Disordered" evidence="1">
    <location>
        <begin position="1156"/>
        <end position="1186"/>
    </location>
</feature>
<feature type="compositionally biased region" description="Acidic residues" evidence="1">
    <location>
        <begin position="70"/>
        <end position="80"/>
    </location>
</feature>
<evidence type="ECO:0000256" key="1">
    <source>
        <dbReference type="SAM" id="MobiDB-lite"/>
    </source>
</evidence>
<feature type="region of interest" description="Disordered" evidence="1">
    <location>
        <begin position="117"/>
        <end position="206"/>
    </location>
</feature>
<feature type="compositionally biased region" description="Acidic residues" evidence="1">
    <location>
        <begin position="1160"/>
        <end position="1174"/>
    </location>
</feature>
<organism evidence="2 3">
    <name type="scientific">Sporothrix bragantina</name>
    <dbReference type="NCBI Taxonomy" id="671064"/>
    <lineage>
        <taxon>Eukaryota</taxon>
        <taxon>Fungi</taxon>
        <taxon>Dikarya</taxon>
        <taxon>Ascomycota</taxon>
        <taxon>Pezizomycotina</taxon>
        <taxon>Sordariomycetes</taxon>
        <taxon>Sordariomycetidae</taxon>
        <taxon>Ophiostomatales</taxon>
        <taxon>Ophiostomataceae</taxon>
        <taxon>Sporothrix</taxon>
    </lineage>
</organism>
<evidence type="ECO:0000313" key="2">
    <source>
        <dbReference type="EMBL" id="CAK7208428.1"/>
    </source>
</evidence>
<evidence type="ECO:0000313" key="3">
    <source>
        <dbReference type="Proteomes" id="UP001642406"/>
    </source>
</evidence>
<feature type="compositionally biased region" description="Polar residues" evidence="1">
    <location>
        <begin position="162"/>
        <end position="172"/>
    </location>
</feature>
<feature type="region of interest" description="Disordered" evidence="1">
    <location>
        <begin position="503"/>
        <end position="525"/>
    </location>
</feature>
<name>A0ABP0AKT9_9PEZI</name>
<dbReference type="EMBL" id="CAWUHC010000001">
    <property type="protein sequence ID" value="CAK7208428.1"/>
    <property type="molecule type" value="Genomic_DNA"/>
</dbReference>